<evidence type="ECO:0000256" key="2">
    <source>
        <dbReference type="ARBA" id="ARBA00023163"/>
    </source>
</evidence>
<feature type="domain" description="PWWP" evidence="6">
    <location>
        <begin position="152"/>
        <end position="213"/>
    </location>
</feature>
<feature type="compositionally biased region" description="Polar residues" evidence="5">
    <location>
        <begin position="62"/>
        <end position="73"/>
    </location>
</feature>
<feature type="compositionally biased region" description="Basic and acidic residues" evidence="5">
    <location>
        <begin position="721"/>
        <end position="740"/>
    </location>
</feature>
<keyword evidence="2" id="KW-0804">Transcription</keyword>
<accession>A0A2G9IB67</accession>
<evidence type="ECO:0000256" key="5">
    <source>
        <dbReference type="SAM" id="MobiDB-lite"/>
    </source>
</evidence>
<keyword evidence="7" id="KW-0489">Methyltransferase</keyword>
<evidence type="ECO:0000313" key="7">
    <source>
        <dbReference type="EMBL" id="PIN26992.1"/>
    </source>
</evidence>
<evidence type="ECO:0000256" key="3">
    <source>
        <dbReference type="ARBA" id="ARBA00023242"/>
    </source>
</evidence>
<dbReference type="EMBL" id="NKXS01000021">
    <property type="protein sequence ID" value="PIN26992.1"/>
    <property type="molecule type" value="Genomic_DNA"/>
</dbReference>
<feature type="region of interest" description="Disordered" evidence="5">
    <location>
        <begin position="488"/>
        <end position="519"/>
    </location>
</feature>
<dbReference type="SMART" id="SM00293">
    <property type="entry name" value="PWWP"/>
    <property type="match status" value="1"/>
</dbReference>
<keyword evidence="7" id="KW-0808">Transferase</keyword>
<dbReference type="PANTHER" id="PTHR10688:SF5">
    <property type="entry name" value="PWWP DOMAIN-CONTAINING PROTEIN 1-RELATED"/>
    <property type="match status" value="1"/>
</dbReference>
<dbReference type="AlphaFoldDB" id="A0A2G9IB67"/>
<feature type="compositionally biased region" description="Polar residues" evidence="5">
    <location>
        <begin position="673"/>
        <end position="692"/>
    </location>
</feature>
<feature type="compositionally biased region" description="Polar residues" evidence="5">
    <location>
        <begin position="443"/>
        <end position="468"/>
    </location>
</feature>
<feature type="region of interest" description="Disordered" evidence="5">
    <location>
        <begin position="655"/>
        <end position="783"/>
    </location>
</feature>
<evidence type="ECO:0000313" key="8">
    <source>
        <dbReference type="Proteomes" id="UP000231279"/>
    </source>
</evidence>
<dbReference type="CDD" id="cd05162">
    <property type="entry name" value="PWWP"/>
    <property type="match status" value="1"/>
</dbReference>
<dbReference type="GO" id="GO:0032259">
    <property type="term" value="P:methylation"/>
    <property type="evidence" value="ECO:0007669"/>
    <property type="project" value="UniProtKB-KW"/>
</dbReference>
<dbReference type="Proteomes" id="UP000231279">
    <property type="component" value="Unassembled WGS sequence"/>
</dbReference>
<keyword evidence="1" id="KW-0805">Transcription regulation</keyword>
<name>A0A2G9IB67_9LAMI</name>
<feature type="compositionally biased region" description="Basic and acidic residues" evidence="5">
    <location>
        <begin position="99"/>
        <end position="119"/>
    </location>
</feature>
<dbReference type="FunFam" id="2.30.30.140:FF:000115">
    <property type="entry name" value="Tudor/PWWP/MBT superfamily protein"/>
    <property type="match status" value="1"/>
</dbReference>
<sequence>MSDGGNGGPQSPSSEKNDAVGEVRAVHSTSGGDIAGRLGYDTVGSTEEAARVSFLDADRSVETSVPDNMNESMVSKVENEVGDGSGGALENQASSSVSRGHDNGNKKTDSLNDKSEHRQVKSSVPDYDSMLSEFDQFAAKGVGEAVGYGYEIGDMVWGKVKSHPWWPGHIYNEAFASPSVRRTKHEGHVLVAFFGDGSYGWFDPAELIPFEENFAEKSRQTSSRSFLKAVEEAVDELSRRRSSGLACRCRNKFNFWPSNVEGYYVVDVGDYEPGVYSLSQIKKARENFRPKEMLSFVQQLALAPMTDQHWTIEFLKNKATVLACRKALFEEFDETYAQAFGTVPVRPPRPTAPVTVDPSKAPLSGRQVFAETLGKGKQSGRPTKTKDQLEKDKYLFKRRDEPIHTKAKKTSSGQVGRPAYPLLVDGSGLSGILLDSGIKGQVPQSPLPFSTDSQHQPANYQTSILSDSKPTEGSRKLVEGGIKKAKVHKRQAGEFSAENTTLVQKKKRKKETNTEQPAGELGAENVILVEKKKKKKRKEIKSKASADLVQFPLVNSNSGAAVESTSGMLHDVPLSTTANSQLENQKDGVVTSSSYPAETQQAVDYRKLELPMLVRDLRALALNPFHGVERGCPATTQMVFLKYRSLVYQKSLVIPSPENEGNDARATKLPASTALSGTADKSNDKSSMTSMKPSVRTDDLTKGGKKRGPSDQPEAIKKKKLDNSEDINKKKQPADSEDIKKKKKIIQDSKSVSMEKKIPQRSTESQRGDTKEIPAKNVPPTLPKVVKLDSSKRNNQPPRVHSPTMLVMKFPQGAALPSGAELRAKFARFGPLDHSATRVFWKSYTCRLVFRQKVDAQAALTFALGSSNLFGNNNVRCYIKAVESEPVEAEPVKAQLPDVSAPTAPQLRGTTIEHRTPSKLPVLPLQPSVQLKSCLKKPSAEEGSNGNGRGTRVKFILGGEGSSNIKTEQLVSSSFTEVPSSSYTTHSMDISSKNSPKFIPQSNVPTTTTAHTQHHLQFQKYPIDTPIATAQQMPTNDISQQLLNLLTRCSDVVNNLTGVLGYVPYHPL</sequence>
<evidence type="ECO:0000256" key="4">
    <source>
        <dbReference type="ARBA" id="ARBA00060746"/>
    </source>
</evidence>
<dbReference type="OrthoDB" id="62853at2759"/>
<keyword evidence="8" id="KW-1185">Reference proteome</keyword>
<feature type="compositionally biased region" description="Basic and acidic residues" evidence="5">
    <location>
        <begin position="384"/>
        <end position="404"/>
    </location>
</feature>
<evidence type="ECO:0000256" key="1">
    <source>
        <dbReference type="ARBA" id="ARBA00023015"/>
    </source>
</evidence>
<dbReference type="SUPFAM" id="SSF63748">
    <property type="entry name" value="Tudor/PWWP/MBT"/>
    <property type="match status" value="1"/>
</dbReference>
<dbReference type="InterPro" id="IPR052657">
    <property type="entry name" value="PDP_family_Arabidopsis"/>
</dbReference>
<dbReference type="PROSITE" id="PS50812">
    <property type="entry name" value="PWWP"/>
    <property type="match status" value="1"/>
</dbReference>
<dbReference type="Gene3D" id="2.30.30.140">
    <property type="match status" value="1"/>
</dbReference>
<keyword evidence="3" id="KW-0539">Nucleus</keyword>
<feature type="region of interest" description="Disordered" evidence="5">
    <location>
        <begin position="1"/>
        <end position="124"/>
    </location>
</feature>
<dbReference type="InterPro" id="IPR000313">
    <property type="entry name" value="PWWP_dom"/>
</dbReference>
<feature type="compositionally biased region" description="Basic and acidic residues" evidence="5">
    <location>
        <begin position="753"/>
        <end position="774"/>
    </location>
</feature>
<evidence type="ECO:0000259" key="6">
    <source>
        <dbReference type="PROSITE" id="PS50812"/>
    </source>
</evidence>
<dbReference type="STRING" id="429701.A0A2G9IB67"/>
<feature type="region of interest" description="Disordered" evidence="5">
    <location>
        <begin position="443"/>
        <end position="475"/>
    </location>
</feature>
<comment type="similarity">
    <text evidence="4">Belongs to the PDP family.</text>
</comment>
<dbReference type="GO" id="GO:0008168">
    <property type="term" value="F:methyltransferase activity"/>
    <property type="evidence" value="ECO:0007669"/>
    <property type="project" value="UniProtKB-KW"/>
</dbReference>
<proteinExistence type="inferred from homology"/>
<gene>
    <name evidence="7" type="ORF">CDL12_00240</name>
</gene>
<reference evidence="8" key="1">
    <citation type="journal article" date="2018" name="Gigascience">
        <title>Genome assembly of the Pink Ipe (Handroanthus impetiginosus, Bignoniaceae), a highly valued, ecologically keystone Neotropical timber forest tree.</title>
        <authorList>
            <person name="Silva-Junior O.B."/>
            <person name="Grattapaglia D."/>
            <person name="Novaes E."/>
            <person name="Collevatti R.G."/>
        </authorList>
    </citation>
    <scope>NUCLEOTIDE SEQUENCE [LARGE SCALE GENOMIC DNA]</scope>
    <source>
        <strain evidence="8">cv. UFG-1</strain>
    </source>
</reference>
<comment type="caution">
    <text evidence="7">The sequence shown here is derived from an EMBL/GenBank/DDBJ whole genome shotgun (WGS) entry which is preliminary data.</text>
</comment>
<dbReference type="GO" id="GO:0006355">
    <property type="term" value="P:regulation of DNA-templated transcription"/>
    <property type="evidence" value="ECO:0007669"/>
    <property type="project" value="UniProtKB-ARBA"/>
</dbReference>
<dbReference type="GO" id="GO:0035098">
    <property type="term" value="C:ESC/E(Z) complex"/>
    <property type="evidence" value="ECO:0007669"/>
    <property type="project" value="UniProtKB-ARBA"/>
</dbReference>
<dbReference type="EC" id="2.1.1.43" evidence="7"/>
<feature type="region of interest" description="Disordered" evidence="5">
    <location>
        <begin position="371"/>
        <end position="419"/>
    </location>
</feature>
<dbReference type="Pfam" id="PF00855">
    <property type="entry name" value="PWWP"/>
    <property type="match status" value="1"/>
</dbReference>
<feature type="compositionally biased region" description="Basic and acidic residues" evidence="5">
    <location>
        <begin position="15"/>
        <end position="25"/>
    </location>
</feature>
<dbReference type="GO" id="GO:2000028">
    <property type="term" value="P:regulation of photoperiodism, flowering"/>
    <property type="evidence" value="ECO:0007669"/>
    <property type="project" value="UniProtKB-ARBA"/>
</dbReference>
<protein>
    <submittedName>
        <fullName evidence="7">Histone-lysine N-methyltransferase</fullName>
        <ecNumber evidence="7">2.1.1.43</ecNumber>
    </submittedName>
</protein>
<dbReference type="PANTHER" id="PTHR10688">
    <property type="entry name" value="PWWP DOMAIN-CONTAINING PROTEIN"/>
    <property type="match status" value="1"/>
</dbReference>
<organism evidence="7 8">
    <name type="scientific">Handroanthus impetiginosus</name>
    <dbReference type="NCBI Taxonomy" id="429701"/>
    <lineage>
        <taxon>Eukaryota</taxon>
        <taxon>Viridiplantae</taxon>
        <taxon>Streptophyta</taxon>
        <taxon>Embryophyta</taxon>
        <taxon>Tracheophyta</taxon>
        <taxon>Spermatophyta</taxon>
        <taxon>Magnoliopsida</taxon>
        <taxon>eudicotyledons</taxon>
        <taxon>Gunneridae</taxon>
        <taxon>Pentapetalae</taxon>
        <taxon>asterids</taxon>
        <taxon>lamiids</taxon>
        <taxon>Lamiales</taxon>
        <taxon>Bignoniaceae</taxon>
        <taxon>Crescentiina</taxon>
        <taxon>Tabebuia alliance</taxon>
        <taxon>Handroanthus</taxon>
    </lineage>
</organism>